<evidence type="ECO:0000256" key="2">
    <source>
        <dbReference type="ARBA" id="ARBA00017228"/>
    </source>
</evidence>
<gene>
    <name evidence="5" type="primary">hemW</name>
    <name evidence="5" type="ORF">OTJ99_001553</name>
</gene>
<sequence>MGKKIGLYIHVPFCKKKCLYCDFVSFDNIEESVVAEYFSSLKRELNFYKENYDIEIETIYIGGGTPSAVNPAHIGSLLEFVYSNFEVESSCETTIEANPESLDEEKVKIYRFSNINRLSIGVQSLNDIELKALGRIHTSRRVLEILELIVRYFENFNVDLMIGLPHQNMESFSKTLEAVISFDPPHVSVYSLKIEEGTYFYNEYESLKNCLPSEEEERSMYWLAVQKLNDVGIYHYEISNFAKKNFKCKHNLKYWNHEEYIGIGCAAHSFFEGYRYFNVSNLEKYISRIKSGSFAWEKKQFIDDQEKEKEYIILGLRKIEGFDLLEFERRFNVAFTGKYSAQIEKLKRYGLVEVNSHFRLTKRGIDLANIVWQEFI</sequence>
<evidence type="ECO:0000256" key="1">
    <source>
        <dbReference type="ARBA" id="ARBA00006100"/>
    </source>
</evidence>
<keyword evidence="3" id="KW-0004">4Fe-4S</keyword>
<comment type="function">
    <text evidence="3">Probably acts as a heme chaperone, transferring heme to an unknown acceptor. Binds one molecule of heme per monomer, possibly covalently. Binds 1 [4Fe-4S] cluster. The cluster is coordinated with 3 cysteines and an exchangeable S-adenosyl-L-methionine.</text>
</comment>
<dbReference type="RefSeq" id="WP_045164589.1">
    <property type="nucleotide sequence ID" value="NZ_CP113864.1"/>
</dbReference>
<evidence type="ECO:0000259" key="4">
    <source>
        <dbReference type="PROSITE" id="PS51918"/>
    </source>
</evidence>
<keyword evidence="6" id="KW-1185">Reference proteome</keyword>
<dbReference type="SFLD" id="SFLDF00562">
    <property type="entry name" value="HemN-like__clustered_with_heat"/>
    <property type="match status" value="1"/>
</dbReference>
<dbReference type="InterPro" id="IPR023404">
    <property type="entry name" value="rSAM_horseshoe"/>
</dbReference>
<dbReference type="InterPro" id="IPR004559">
    <property type="entry name" value="HemW-like"/>
</dbReference>
<dbReference type="CDD" id="cd01335">
    <property type="entry name" value="Radical_SAM"/>
    <property type="match status" value="1"/>
</dbReference>
<keyword evidence="3" id="KW-0949">S-adenosyl-L-methionine</keyword>
<dbReference type="SFLD" id="SFLDG01082">
    <property type="entry name" value="B12-binding_domain_containing"/>
    <property type="match status" value="1"/>
</dbReference>
<dbReference type="SFLD" id="SFLDS00029">
    <property type="entry name" value="Radical_SAM"/>
    <property type="match status" value="1"/>
</dbReference>
<dbReference type="Pfam" id="PF06969">
    <property type="entry name" value="HemN_C"/>
    <property type="match status" value="1"/>
</dbReference>
<dbReference type="SMART" id="SM00729">
    <property type="entry name" value="Elp3"/>
    <property type="match status" value="1"/>
</dbReference>
<feature type="domain" description="Radical SAM core" evidence="4">
    <location>
        <begin position="1"/>
        <end position="234"/>
    </location>
</feature>
<protein>
    <recommendedName>
        <fullName evidence="2 3">Heme chaperone HemW</fullName>
    </recommendedName>
</protein>
<dbReference type="PANTHER" id="PTHR13932">
    <property type="entry name" value="COPROPORPHYRINIGEN III OXIDASE"/>
    <property type="match status" value="1"/>
</dbReference>
<dbReference type="InterPro" id="IPR007197">
    <property type="entry name" value="rSAM"/>
</dbReference>
<reference evidence="5" key="1">
    <citation type="submission" date="2022-12" db="EMBL/GenBank/DDBJ databases">
        <authorList>
            <person name="Bing R.G."/>
            <person name="Willard D.J."/>
            <person name="Manesh M.J.H."/>
            <person name="Laemthong T."/>
            <person name="Crosby J.R."/>
            <person name="Kelly R.M."/>
        </authorList>
    </citation>
    <scope>NUCLEOTIDE SEQUENCE</scope>
    <source>
        <strain evidence="5">DSM 8991</strain>
    </source>
</reference>
<dbReference type="InterPro" id="IPR034505">
    <property type="entry name" value="Coproporphyrinogen-III_oxidase"/>
</dbReference>
<dbReference type="NCBIfam" id="TIGR00539">
    <property type="entry name" value="hemN_rel"/>
    <property type="match status" value="1"/>
</dbReference>
<dbReference type="PANTHER" id="PTHR13932:SF5">
    <property type="entry name" value="RADICAL S-ADENOSYL METHIONINE DOMAIN-CONTAINING PROTEIN 1, MITOCHONDRIAL"/>
    <property type="match status" value="1"/>
</dbReference>
<dbReference type="SFLD" id="SFLDF00288">
    <property type="entry name" value="HemN-like__clustered_with_nucl"/>
    <property type="match status" value="1"/>
</dbReference>
<dbReference type="InterPro" id="IPR010723">
    <property type="entry name" value="HemN_C"/>
</dbReference>
<dbReference type="InterPro" id="IPR006638">
    <property type="entry name" value="Elp3/MiaA/NifB-like_rSAM"/>
</dbReference>
<accession>A0ABY7BD73</accession>
<organism evidence="5 6">
    <name type="scientific">Caldicellulosiruptor naganoensis</name>
    <dbReference type="NCBI Taxonomy" id="29324"/>
    <lineage>
        <taxon>Bacteria</taxon>
        <taxon>Bacillati</taxon>
        <taxon>Bacillota</taxon>
        <taxon>Bacillota incertae sedis</taxon>
        <taxon>Caldicellulosiruptorales</taxon>
        <taxon>Caldicellulosiruptoraceae</taxon>
        <taxon>Caldicellulosiruptor</taxon>
    </lineage>
</organism>
<evidence type="ECO:0000313" key="6">
    <source>
        <dbReference type="Proteomes" id="UP001164745"/>
    </source>
</evidence>
<keyword evidence="3" id="KW-0411">Iron-sulfur</keyword>
<keyword evidence="3" id="KW-0408">Iron</keyword>
<dbReference type="PROSITE" id="PS51918">
    <property type="entry name" value="RADICAL_SAM"/>
    <property type="match status" value="1"/>
</dbReference>
<dbReference type="Pfam" id="PF04055">
    <property type="entry name" value="Radical_SAM"/>
    <property type="match status" value="1"/>
</dbReference>
<dbReference type="SUPFAM" id="SSF102114">
    <property type="entry name" value="Radical SAM enzymes"/>
    <property type="match status" value="1"/>
</dbReference>
<proteinExistence type="inferred from homology"/>
<name>A0ABY7BD73_9FIRM</name>
<dbReference type="Gene3D" id="3.80.30.20">
    <property type="entry name" value="tm_1862 like domain"/>
    <property type="match status" value="1"/>
</dbReference>
<dbReference type="InterPro" id="IPR058240">
    <property type="entry name" value="rSAM_sf"/>
</dbReference>
<dbReference type="SFLD" id="SFLDG01065">
    <property type="entry name" value="anaerobic_coproporphyrinogen-I"/>
    <property type="match status" value="1"/>
</dbReference>
<keyword evidence="3" id="KW-0349">Heme</keyword>
<dbReference type="EMBL" id="CP113864">
    <property type="protein sequence ID" value="WAM30775.1"/>
    <property type="molecule type" value="Genomic_DNA"/>
</dbReference>
<keyword evidence="3" id="KW-0963">Cytoplasm</keyword>
<evidence type="ECO:0000313" key="5">
    <source>
        <dbReference type="EMBL" id="WAM30775.1"/>
    </source>
</evidence>
<dbReference type="Proteomes" id="UP001164745">
    <property type="component" value="Chromosome"/>
</dbReference>
<keyword evidence="3" id="KW-0143">Chaperone</keyword>
<comment type="subcellular location">
    <subcellularLocation>
        <location evidence="3">Cytoplasm</location>
    </subcellularLocation>
</comment>
<keyword evidence="3" id="KW-0479">Metal-binding</keyword>
<comment type="similarity">
    <text evidence="1">Belongs to the anaerobic coproporphyrinogen-III oxidase family. HemW subfamily.</text>
</comment>
<evidence type="ECO:0000256" key="3">
    <source>
        <dbReference type="RuleBase" id="RU364116"/>
    </source>
</evidence>